<dbReference type="KEGG" id="lum:CNR27_03665"/>
<sequence length="237" mass="24053">MAATQIPHRPSPERHRGERVGWLRAAVLGANDGIVSIAGLVVGVAAAGSPHTTVLLTGVAGIVAGAMSMAAGEYVSVRSQADTEQADLKIERSELRDAPEEELEELAGIYQARGLDAALARQVAEQLTAHDALAAHARDELGFTPTLAARPLQAAGASAAAFCAGAALPMVAALIAPPAYAEPAIISTTLIALFISGALAAWAGGAPILRGALRVAFWGVLAMAAASVIGRLFNVAV</sequence>
<dbReference type="PANTHER" id="PTHR31851">
    <property type="entry name" value="FE(2+)/MN(2+) TRANSPORTER PCL1"/>
    <property type="match status" value="1"/>
</dbReference>
<feature type="transmembrane region" description="Helical" evidence="5">
    <location>
        <begin position="215"/>
        <end position="233"/>
    </location>
</feature>
<keyword evidence="7" id="KW-1185">Reference proteome</keyword>
<feature type="transmembrane region" description="Helical" evidence="5">
    <location>
        <begin position="21"/>
        <end position="47"/>
    </location>
</feature>
<evidence type="ECO:0000313" key="7">
    <source>
        <dbReference type="Proteomes" id="UP000218968"/>
    </source>
</evidence>
<keyword evidence="3 5" id="KW-1133">Transmembrane helix</keyword>
<name>A0A290XBZ2_9GAMM</name>
<dbReference type="OrthoDB" id="9789677at2"/>
<evidence type="ECO:0000256" key="2">
    <source>
        <dbReference type="ARBA" id="ARBA00022692"/>
    </source>
</evidence>
<dbReference type="Pfam" id="PF01988">
    <property type="entry name" value="VIT1"/>
    <property type="match status" value="1"/>
</dbReference>
<dbReference type="GO" id="GO:0030026">
    <property type="term" value="P:intracellular manganese ion homeostasis"/>
    <property type="evidence" value="ECO:0007669"/>
    <property type="project" value="InterPro"/>
</dbReference>
<dbReference type="AlphaFoldDB" id="A0A290XBZ2"/>
<accession>A0A290XBZ2</accession>
<keyword evidence="2 5" id="KW-0812">Transmembrane</keyword>
<dbReference type="GO" id="GO:0005384">
    <property type="term" value="F:manganese ion transmembrane transporter activity"/>
    <property type="evidence" value="ECO:0007669"/>
    <property type="project" value="InterPro"/>
</dbReference>
<dbReference type="Proteomes" id="UP000218968">
    <property type="component" value="Chromosome"/>
</dbReference>
<reference evidence="7" key="1">
    <citation type="submission" date="2017-09" db="EMBL/GenBank/DDBJ databases">
        <title>Luteimonas liuhanmingii sp.nov., isolated from the intestinal contents of Tibetan Plateau Pika in Yushu, Qinghai Province, China.</title>
        <authorList>
            <person name="Gui Z."/>
        </authorList>
    </citation>
    <scope>NUCLEOTIDE SEQUENCE [LARGE SCALE GENOMIC DNA]</scope>
    <source>
        <strain evidence="7">100111</strain>
    </source>
</reference>
<proteinExistence type="predicted"/>
<protein>
    <submittedName>
        <fullName evidence="6">Nodulin 21</fullName>
    </submittedName>
</protein>
<feature type="transmembrane region" description="Helical" evidence="5">
    <location>
        <begin position="184"/>
        <end position="203"/>
    </location>
</feature>
<feature type="transmembrane region" description="Helical" evidence="5">
    <location>
        <begin position="53"/>
        <end position="71"/>
    </location>
</feature>
<evidence type="ECO:0000313" key="6">
    <source>
        <dbReference type="EMBL" id="ATD66657.1"/>
    </source>
</evidence>
<keyword evidence="4 5" id="KW-0472">Membrane</keyword>
<evidence type="ECO:0000256" key="3">
    <source>
        <dbReference type="ARBA" id="ARBA00022989"/>
    </source>
</evidence>
<comment type="subcellular location">
    <subcellularLocation>
        <location evidence="1">Endomembrane system</location>
        <topology evidence="1">Multi-pass membrane protein</topology>
    </subcellularLocation>
</comment>
<dbReference type="InterPro" id="IPR008217">
    <property type="entry name" value="Ccc1_fam"/>
</dbReference>
<evidence type="ECO:0000256" key="4">
    <source>
        <dbReference type="ARBA" id="ARBA00023136"/>
    </source>
</evidence>
<evidence type="ECO:0000256" key="1">
    <source>
        <dbReference type="ARBA" id="ARBA00004127"/>
    </source>
</evidence>
<organism evidence="6 7">
    <name type="scientific">Luteimonas chenhongjianii</name>
    <dbReference type="NCBI Taxonomy" id="2006110"/>
    <lineage>
        <taxon>Bacteria</taxon>
        <taxon>Pseudomonadati</taxon>
        <taxon>Pseudomonadota</taxon>
        <taxon>Gammaproteobacteria</taxon>
        <taxon>Lysobacterales</taxon>
        <taxon>Lysobacteraceae</taxon>
        <taxon>Luteimonas</taxon>
    </lineage>
</organism>
<dbReference type="CDD" id="cd02432">
    <property type="entry name" value="Nodulin-21_like_1"/>
    <property type="match status" value="1"/>
</dbReference>
<evidence type="ECO:0000256" key="5">
    <source>
        <dbReference type="SAM" id="Phobius"/>
    </source>
</evidence>
<dbReference type="EMBL" id="CP023406">
    <property type="protein sequence ID" value="ATD66657.1"/>
    <property type="molecule type" value="Genomic_DNA"/>
</dbReference>
<gene>
    <name evidence="6" type="ORF">CNR27_03665</name>
</gene>
<dbReference type="RefSeq" id="WP_096296984.1">
    <property type="nucleotide sequence ID" value="NZ_CP023406.1"/>
</dbReference>
<feature type="transmembrane region" description="Helical" evidence="5">
    <location>
        <begin position="159"/>
        <end position="178"/>
    </location>
</feature>
<dbReference type="GO" id="GO:0012505">
    <property type="term" value="C:endomembrane system"/>
    <property type="evidence" value="ECO:0007669"/>
    <property type="project" value="UniProtKB-SubCell"/>
</dbReference>